<dbReference type="EMBL" id="QKVO01000005">
    <property type="protein sequence ID" value="RAO95059.1"/>
    <property type="molecule type" value="Genomic_DNA"/>
</dbReference>
<dbReference type="RefSeq" id="WP_112665399.1">
    <property type="nucleotide sequence ID" value="NZ_QKVO01000005.1"/>
</dbReference>
<evidence type="ECO:0000313" key="3">
    <source>
        <dbReference type="Proteomes" id="UP000249762"/>
    </source>
</evidence>
<protein>
    <submittedName>
        <fullName evidence="2">Uncharacterized protein</fullName>
    </submittedName>
</protein>
<name>A0A328PVB9_9MOLU</name>
<comment type="caution">
    <text evidence="2">The sequence shown here is derived from an EMBL/GenBank/DDBJ whole genome shotgun (WGS) entry which is preliminary data.</text>
</comment>
<organism evidence="2 3">
    <name type="scientific">Mycoplasma wenyonii</name>
    <dbReference type="NCBI Taxonomy" id="65123"/>
    <lineage>
        <taxon>Bacteria</taxon>
        <taxon>Bacillati</taxon>
        <taxon>Mycoplasmatota</taxon>
        <taxon>Mollicutes</taxon>
        <taxon>Mycoplasmataceae</taxon>
        <taxon>Mycoplasma</taxon>
    </lineage>
</organism>
<dbReference type="AlphaFoldDB" id="A0A328PVB9"/>
<reference evidence="3" key="1">
    <citation type="submission" date="2018-06" db="EMBL/GenBank/DDBJ databases">
        <authorList>
            <person name="Martinez Ocampo F."/>
            <person name="Quiroz Castaneda R.E."/>
            <person name="Rojas Lopez X."/>
        </authorList>
    </citation>
    <scope>NUCLEOTIDE SEQUENCE [LARGE SCALE GENOMIC DNA]</scope>
    <source>
        <strain evidence="3">INIFAP02</strain>
    </source>
</reference>
<evidence type="ECO:0000313" key="2">
    <source>
        <dbReference type="EMBL" id="RAO95059.1"/>
    </source>
</evidence>
<keyword evidence="3" id="KW-1185">Reference proteome</keyword>
<dbReference type="OrthoDB" id="393392at2"/>
<accession>A0A328PVB9</accession>
<dbReference type="Proteomes" id="UP000249762">
    <property type="component" value="Unassembled WGS sequence"/>
</dbReference>
<feature type="region of interest" description="Disordered" evidence="1">
    <location>
        <begin position="1"/>
        <end position="23"/>
    </location>
</feature>
<evidence type="ECO:0000256" key="1">
    <source>
        <dbReference type="SAM" id="MobiDB-lite"/>
    </source>
</evidence>
<proteinExistence type="predicted"/>
<sequence>MSIIPSFSKNKTEPLFTSPTHSPTTAEIYKSKLTNDLGIASEPPRQSKRIFALYKLFSYYLLRSETKSYIALKIVEIAEKLKDKYEENIFFINDLLKHKELKQPVELRRKINFISHKDVVEFKDGEEQIHFLKQLLYYYDQRKEGKLELPISNLKLNITALKKIEEESFECFLRLLDVNYELRNTVIGAENKKTIHFLSQKYVDLHTIIESSREDLLTELEKLRESMVREYYEIMSNFSLPTTKSLNFRLFIQKKLESRMYEAQFLKLQATNSINYQLNALDNNCNELKRQYLLSLKEISAIVNFFKTRVIKYQAFFSFELDKLITYLKENYLNLINMIFTRLGEAKDHLKGRAESLNPGELDVVIALEKEKMEAGLKELKLKYSNVLIPLISSFDSEIGSIENKYCFDLKYSERRYTTLKNLKNKSVETLVKKFEQEKKRIEEIVSERKAILENLEGKITTDINSMVEELREECNTICCDLLRENQYFWAKYNAEFNSASREYFVKLYYEYSPYISSWNEGVEGWMQEYLKLKVNLEYLKKIGSSIKEFSPEGKFYVKCSQLIDSYSNIFRNVCIQRDKTEYESLISLNTIPKIDYSKVEEKLNKSLKELKCSHSEYLKLANGALKSIIGGKS</sequence>
<gene>
    <name evidence="2" type="ORF">DNK47_01780</name>
</gene>